<dbReference type="Proteomes" id="UP000016801">
    <property type="component" value="Unassembled WGS sequence"/>
</dbReference>
<organism evidence="1 2">
    <name type="scientific">Claviceps purpurea (strain 20.1)</name>
    <name type="common">Ergot fungus</name>
    <name type="synonym">Sphacelia segetum</name>
    <dbReference type="NCBI Taxonomy" id="1111077"/>
    <lineage>
        <taxon>Eukaryota</taxon>
        <taxon>Fungi</taxon>
        <taxon>Dikarya</taxon>
        <taxon>Ascomycota</taxon>
        <taxon>Pezizomycotina</taxon>
        <taxon>Sordariomycetes</taxon>
        <taxon>Hypocreomycetidae</taxon>
        <taxon>Hypocreales</taxon>
        <taxon>Clavicipitaceae</taxon>
        <taxon>Claviceps</taxon>
    </lineage>
</organism>
<dbReference type="OrthoDB" id="10508580at2759"/>
<evidence type="ECO:0000313" key="1">
    <source>
        <dbReference type="EMBL" id="CCE27834.1"/>
    </source>
</evidence>
<name>M1WAP7_CLAP2</name>
<dbReference type="HOGENOM" id="CLU_2637869_0_0_1"/>
<protein>
    <submittedName>
        <fullName evidence="1">Uncharacterized protein</fullName>
    </submittedName>
</protein>
<accession>M1WAP7</accession>
<comment type="caution">
    <text evidence="1">The sequence shown here is derived from an EMBL/GenBank/DDBJ whole genome shotgun (WGS) entry which is preliminary data.</text>
</comment>
<dbReference type="EMBL" id="CAGA01000006">
    <property type="protein sequence ID" value="CCE27834.1"/>
    <property type="molecule type" value="Genomic_DNA"/>
</dbReference>
<keyword evidence="2" id="KW-1185">Reference proteome</keyword>
<dbReference type="AlphaFoldDB" id="M1WAP7"/>
<sequence length="77" mass="8738">MAEKLMYTSEIPAHPETSQRGTAYAVHVEHLYPEDAKEPWKAVQYQTSRYSDHPSSSAFLGNIPVHIYQYRATGAQV</sequence>
<reference evidence="1 2" key="1">
    <citation type="journal article" date="2013" name="PLoS Genet.">
        <title>Plant-symbiotic fungi as chemical engineers: Multi-genome analysis of the Clavicipitaceae reveals dynamics of alkaloid loci.</title>
        <authorList>
            <person name="Schardl C.L."/>
            <person name="Young C.A."/>
            <person name="Hesse U."/>
            <person name="Amyotte S.G."/>
            <person name="Andreeva K."/>
            <person name="Calie P.J."/>
            <person name="Fleetwood D.J."/>
            <person name="Haws D.C."/>
            <person name="Moore N."/>
            <person name="Oeser B."/>
            <person name="Panaccione D.G."/>
            <person name="Schweri K.K."/>
            <person name="Voisey C.R."/>
            <person name="Farman M.L."/>
            <person name="Jaromczyk J.W."/>
            <person name="Roe B.A."/>
            <person name="O'Sullivan D.M."/>
            <person name="Scott B."/>
            <person name="Tudzynski P."/>
            <person name="An Z."/>
            <person name="Arnaoudova E.G."/>
            <person name="Bullock C.T."/>
            <person name="Charlton N.D."/>
            <person name="Chen L."/>
            <person name="Cox M."/>
            <person name="Dinkins R.D."/>
            <person name="Florea S."/>
            <person name="Glenn A.E."/>
            <person name="Gordon A."/>
            <person name="Gueldener U."/>
            <person name="Harris D.R."/>
            <person name="Hollin W."/>
            <person name="Jaromczyk J."/>
            <person name="Johnson R.D."/>
            <person name="Khan A.K."/>
            <person name="Leistner E."/>
            <person name="Leuchtmann A."/>
            <person name="Li C."/>
            <person name="Liu J."/>
            <person name="Liu J."/>
            <person name="Liu M."/>
            <person name="Mace W."/>
            <person name="Machado C."/>
            <person name="Nagabhyru P."/>
            <person name="Pan J."/>
            <person name="Schmid J."/>
            <person name="Sugawara K."/>
            <person name="Steiner U."/>
            <person name="Takach J.E."/>
            <person name="Tanaka E."/>
            <person name="Webb J.S."/>
            <person name="Wilson E.V."/>
            <person name="Wiseman J.L."/>
            <person name="Yoshida R."/>
            <person name="Zeng Z."/>
        </authorList>
    </citation>
    <scope>NUCLEOTIDE SEQUENCE [LARGE SCALE GENOMIC DNA]</scope>
    <source>
        <strain evidence="1 2">20.1</strain>
    </source>
</reference>
<proteinExistence type="predicted"/>
<gene>
    <name evidence="1" type="ORF">CPUR_01308</name>
</gene>
<dbReference type="VEuPathDB" id="FungiDB:CPUR_01308"/>
<evidence type="ECO:0000313" key="2">
    <source>
        <dbReference type="Proteomes" id="UP000016801"/>
    </source>
</evidence>